<keyword evidence="2 5" id="KW-0808">Transferase</keyword>
<reference evidence="5 6" key="1">
    <citation type="submission" date="2024-06" db="EMBL/GenBank/DDBJ databases">
        <title>The Natural Products Discovery Center: Release of the First 8490 Sequenced Strains for Exploring Actinobacteria Biosynthetic Diversity.</title>
        <authorList>
            <person name="Kalkreuter E."/>
            <person name="Kautsar S.A."/>
            <person name="Yang D."/>
            <person name="Bader C.D."/>
            <person name="Teijaro C.N."/>
            <person name="Fluegel L."/>
            <person name="Davis C.M."/>
            <person name="Simpson J.R."/>
            <person name="Lauterbach L."/>
            <person name="Steele A.D."/>
            <person name="Gui C."/>
            <person name="Meng S."/>
            <person name="Li G."/>
            <person name="Viehrig K."/>
            <person name="Ye F."/>
            <person name="Su P."/>
            <person name="Kiefer A.F."/>
            <person name="Nichols A."/>
            <person name="Cepeda A.J."/>
            <person name="Yan W."/>
            <person name="Fan B."/>
            <person name="Jiang Y."/>
            <person name="Adhikari A."/>
            <person name="Zheng C.-J."/>
            <person name="Schuster L."/>
            <person name="Cowan T.M."/>
            <person name="Smanski M.J."/>
            <person name="Chevrette M.G."/>
            <person name="De Carvalho L.P.S."/>
            <person name="Shen B."/>
        </authorList>
    </citation>
    <scope>NUCLEOTIDE SEQUENCE [LARGE SCALE GENOMIC DNA]</scope>
    <source>
        <strain evidence="5 6">NPDC048946</strain>
    </source>
</reference>
<dbReference type="Proteomes" id="UP001551482">
    <property type="component" value="Unassembled WGS sequence"/>
</dbReference>
<feature type="domain" description="Glycosyl transferase family 1" evidence="3">
    <location>
        <begin position="194"/>
        <end position="359"/>
    </location>
</feature>
<proteinExistence type="predicted"/>
<evidence type="ECO:0000259" key="3">
    <source>
        <dbReference type="Pfam" id="PF00534"/>
    </source>
</evidence>
<dbReference type="GO" id="GO:0016757">
    <property type="term" value="F:glycosyltransferase activity"/>
    <property type="evidence" value="ECO:0007669"/>
    <property type="project" value="UniProtKB-KW"/>
</dbReference>
<sequence>MGRRMGRRIRVVHVVWRLSTGGGIPQVSRQILAGLDPDRFECHAVTARPAAAEDELHLLGPNVTVHPLGYTGPPNKVEEVRIPLRYAAAVRKLRPDVIHAHSGTARHALPAALAVPSAGRVMEVHEPLRGGLHSEWTNRIELNMISRARFRPFAHSSDVRDATAALLGVPRATIPLVPLGVEPHVPDPEARARVRAELGLAPNTRLVVGVGRSAQKNIPLFVRVAARVLECLGDTGPAVAFAVIGHQDPEVPDLIEKLGVGKRVRLVPPLPRLQHAFDAGDIFLSTSDYEGFGIAVAEAMCAGLPVVGTGVGGVNDVVEDGVTGRLVRKGDCDALADAVRELVSDDDLRTTMGAAARERAMARFTRPTMIEGFAEMYEKAAAERVGSGR</sequence>
<dbReference type="PANTHER" id="PTHR45947">
    <property type="entry name" value="SULFOQUINOVOSYL TRANSFERASE SQD2"/>
    <property type="match status" value="1"/>
</dbReference>
<dbReference type="EC" id="2.4.-.-" evidence="5"/>
<keyword evidence="6" id="KW-1185">Reference proteome</keyword>
<evidence type="ECO:0000313" key="6">
    <source>
        <dbReference type="Proteomes" id="UP001551482"/>
    </source>
</evidence>
<protein>
    <submittedName>
        <fullName evidence="5">Glycosyltransferase family 4 protein</fullName>
        <ecNumber evidence="5">2.4.-.-</ecNumber>
    </submittedName>
</protein>
<dbReference type="Pfam" id="PF00534">
    <property type="entry name" value="Glycos_transf_1"/>
    <property type="match status" value="1"/>
</dbReference>
<organism evidence="5 6">
    <name type="scientific">Streptodolium elevatio</name>
    <dbReference type="NCBI Taxonomy" id="3157996"/>
    <lineage>
        <taxon>Bacteria</taxon>
        <taxon>Bacillati</taxon>
        <taxon>Actinomycetota</taxon>
        <taxon>Actinomycetes</taxon>
        <taxon>Kitasatosporales</taxon>
        <taxon>Streptomycetaceae</taxon>
        <taxon>Streptodolium</taxon>
    </lineage>
</organism>
<evidence type="ECO:0000256" key="2">
    <source>
        <dbReference type="ARBA" id="ARBA00022679"/>
    </source>
</evidence>
<evidence type="ECO:0000256" key="1">
    <source>
        <dbReference type="ARBA" id="ARBA00022676"/>
    </source>
</evidence>
<accession>A0ABV3DLY5</accession>
<dbReference type="Pfam" id="PF13439">
    <property type="entry name" value="Glyco_transf_4"/>
    <property type="match status" value="1"/>
</dbReference>
<evidence type="ECO:0000259" key="4">
    <source>
        <dbReference type="Pfam" id="PF13439"/>
    </source>
</evidence>
<dbReference type="CDD" id="cd03801">
    <property type="entry name" value="GT4_PimA-like"/>
    <property type="match status" value="1"/>
</dbReference>
<dbReference type="InterPro" id="IPR028098">
    <property type="entry name" value="Glyco_trans_4-like_N"/>
</dbReference>
<dbReference type="EMBL" id="JBEZFP010000071">
    <property type="protein sequence ID" value="MEU8136770.1"/>
    <property type="molecule type" value="Genomic_DNA"/>
</dbReference>
<dbReference type="Gene3D" id="3.40.50.2000">
    <property type="entry name" value="Glycogen Phosphorylase B"/>
    <property type="match status" value="2"/>
</dbReference>
<dbReference type="InterPro" id="IPR050194">
    <property type="entry name" value="Glycosyltransferase_grp1"/>
</dbReference>
<keyword evidence="1 5" id="KW-0328">Glycosyltransferase</keyword>
<dbReference type="RefSeq" id="WP_358357687.1">
    <property type="nucleotide sequence ID" value="NZ_JBEZFP010000071.1"/>
</dbReference>
<dbReference type="InterPro" id="IPR001296">
    <property type="entry name" value="Glyco_trans_1"/>
</dbReference>
<dbReference type="PANTHER" id="PTHR45947:SF3">
    <property type="entry name" value="SULFOQUINOVOSYL TRANSFERASE SQD2"/>
    <property type="match status" value="1"/>
</dbReference>
<comment type="caution">
    <text evidence="5">The sequence shown here is derived from an EMBL/GenBank/DDBJ whole genome shotgun (WGS) entry which is preliminary data.</text>
</comment>
<name>A0ABV3DLY5_9ACTN</name>
<dbReference type="SUPFAM" id="SSF53756">
    <property type="entry name" value="UDP-Glycosyltransferase/glycogen phosphorylase"/>
    <property type="match status" value="1"/>
</dbReference>
<feature type="domain" description="Glycosyltransferase subfamily 4-like N-terminal" evidence="4">
    <location>
        <begin position="22"/>
        <end position="183"/>
    </location>
</feature>
<evidence type="ECO:0000313" key="5">
    <source>
        <dbReference type="EMBL" id="MEU8136770.1"/>
    </source>
</evidence>
<gene>
    <name evidence="5" type="ORF">AB0C36_25070</name>
</gene>